<name>A0A3P1XRG3_TANFO</name>
<evidence type="ECO:0000313" key="2">
    <source>
        <dbReference type="Proteomes" id="UP000278609"/>
    </source>
</evidence>
<accession>A0A3P1XRG3</accession>
<proteinExistence type="predicted"/>
<evidence type="ECO:0000313" key="1">
    <source>
        <dbReference type="EMBL" id="RRD61434.1"/>
    </source>
</evidence>
<dbReference type="Proteomes" id="UP000278609">
    <property type="component" value="Unassembled WGS sequence"/>
</dbReference>
<dbReference type="OrthoDB" id="78172at2"/>
<dbReference type="RefSeq" id="WP_124751408.1">
    <property type="nucleotide sequence ID" value="NZ_RQYS01000022.1"/>
</dbReference>
<sequence length="817" mass="95540">MSLQNAIDLIFEGNCILFTGAGASLMAVNIKEENLKTAKQLTDLLYDKCGLQSDNNLSYAVDEYIEQHGEHELIQLLKEQYSVRTISEEQEILGSVDWKRIYTTNYDRVLETAYMKNGKHLTPVTLSDKPYDFKDKKTLAIHLNGYIDRLTPETLNGEFKLSEASYLANDFVNNDWGTLFRQDLKTSDVVFFVGFSLNHDLDLKRVIYATPELIDKCFFIMSDNENATAVRNVKKYGNPILIGLNMFTQMIKEQRKSYVPIAKSVFRPLCFSTPQEITNVPPDIKDKDFYKLLVEGSINYSILQHSVFSPNEFPYYLFREKLESTMNSIENGAKNILITSDLGNGKTLFIKGLSYLLKKLGYNVFEFTKYYATLDRELEEICSKITKPVIIVESYSHHFDILAIIKNLRSTDLVLIVSERSLTNDLVFPKYEEKLESDYHPVDLNVLTEIEMQGLVSLIDKYGLWGRYSTYHNDRKLEFISDPTKCRKNIRLLLLKLLNSPDIISRFSNVISTIQNKRNYYEAIVLLLVSKIFNFNIDLDDLVYALDDEVLNKPSFQKDPVVREFVNFDENRIVVKSAVLAETILSNVMGSRGIVDTLIKICKRLDNRRDDKNIKIILREVISFSNLQRILQKDTSEYKFNILRFFEEIRNMKHCSSNPHYWLQYAIARLSEREYELADNYFNSAYSFAKKLDWFDPYQIDNHYARHLLENEIYNGDKTTAMSQFLKAHKILSNPNDRSKTRHYPFRVAQKYYPFYEMYFSFLSKQDKIIFIHSCKEILNRIEGYMRNTEGYRIRKEVQETKLLLNQIVENNKNIKK</sequence>
<reference evidence="1 2" key="1">
    <citation type="submission" date="2018-11" db="EMBL/GenBank/DDBJ databases">
        <title>Genomes From Bacteria Associated with the Canine Oral Cavity: a Test Case for Automated Genome-Based Taxonomic Assignment.</title>
        <authorList>
            <person name="Coil D.A."/>
            <person name="Jospin G."/>
            <person name="Darling A.E."/>
            <person name="Wallis C."/>
            <person name="Davis I.J."/>
            <person name="Harris S."/>
            <person name="Eisen J.A."/>
            <person name="Holcombe L.J."/>
            <person name="O'Flynn C."/>
        </authorList>
    </citation>
    <scope>NUCLEOTIDE SEQUENCE [LARGE SCALE GENOMIC DNA]</scope>
    <source>
        <strain evidence="1 2">OH2617_COT-023</strain>
    </source>
</reference>
<protein>
    <submittedName>
        <fullName evidence="1">SIR2 family protein</fullName>
    </submittedName>
</protein>
<dbReference type="EMBL" id="RQYS01000022">
    <property type="protein sequence ID" value="RRD61434.1"/>
    <property type="molecule type" value="Genomic_DNA"/>
</dbReference>
<dbReference type="Pfam" id="PF13289">
    <property type="entry name" value="SIR2_2"/>
    <property type="match status" value="1"/>
</dbReference>
<gene>
    <name evidence="1" type="ORF">EII40_06195</name>
</gene>
<organism evidence="1 2">
    <name type="scientific">Tannerella forsythia</name>
    <name type="common">Bacteroides forsythus</name>
    <dbReference type="NCBI Taxonomy" id="28112"/>
    <lineage>
        <taxon>Bacteria</taxon>
        <taxon>Pseudomonadati</taxon>
        <taxon>Bacteroidota</taxon>
        <taxon>Bacteroidia</taxon>
        <taxon>Bacteroidales</taxon>
        <taxon>Tannerellaceae</taxon>
        <taxon>Tannerella</taxon>
    </lineage>
</organism>
<comment type="caution">
    <text evidence="1">The sequence shown here is derived from an EMBL/GenBank/DDBJ whole genome shotgun (WGS) entry which is preliminary data.</text>
</comment>
<dbReference type="AlphaFoldDB" id="A0A3P1XRG3"/>